<gene>
    <name evidence="1" type="ORF">C7452_1745</name>
</gene>
<dbReference type="AlphaFoldDB" id="A0A371NAA9"/>
<accession>A0A371NAA9</accession>
<comment type="caution">
    <text evidence="1">The sequence shown here is derived from an EMBL/GenBank/DDBJ whole genome shotgun (WGS) entry which is preliminary data.</text>
</comment>
<dbReference type="Proteomes" id="UP000256864">
    <property type="component" value="Unassembled WGS sequence"/>
</dbReference>
<evidence type="ECO:0008006" key="3">
    <source>
        <dbReference type="Google" id="ProtNLM"/>
    </source>
</evidence>
<dbReference type="RefSeq" id="WP_115892860.1">
    <property type="nucleotide sequence ID" value="NZ_QREL01000004.1"/>
</dbReference>
<sequence>MVLVAVDELKKSPEGWKLRLKLMIPDEIREEAIDKLAAKFRDYSFSAGPRGVDVLVSFRITEPWEDETVHEVVETIVAELSLFIDRMEGSGGL</sequence>
<organism evidence="1 2">
    <name type="scientific">Methanothermobacter defluvii</name>
    <dbReference type="NCBI Taxonomy" id="49339"/>
    <lineage>
        <taxon>Archaea</taxon>
        <taxon>Methanobacteriati</taxon>
        <taxon>Methanobacteriota</taxon>
        <taxon>Methanomada group</taxon>
        <taxon>Methanobacteria</taxon>
        <taxon>Methanobacteriales</taxon>
        <taxon>Methanobacteriaceae</taxon>
        <taxon>Methanothermobacter</taxon>
    </lineage>
</organism>
<keyword evidence="2" id="KW-1185">Reference proteome</keyword>
<protein>
    <recommendedName>
        <fullName evidence="3">KEOPS complex subunit Pcc1</fullName>
    </recommendedName>
</protein>
<proteinExistence type="predicted"/>
<reference evidence="1 2" key="1">
    <citation type="submission" date="2018-07" db="EMBL/GenBank/DDBJ databases">
        <title>Genomic Encyclopedia of Type Strains, Phase IV (KMG-IV): sequencing the most valuable type-strain genomes for metagenomic binning, comparative biology and taxonomic classification.</title>
        <authorList>
            <person name="Goeker M."/>
        </authorList>
    </citation>
    <scope>NUCLEOTIDE SEQUENCE [LARGE SCALE GENOMIC DNA]</scope>
    <source>
        <strain evidence="1 2">DSM 7466</strain>
    </source>
</reference>
<evidence type="ECO:0000313" key="1">
    <source>
        <dbReference type="EMBL" id="REE24637.1"/>
    </source>
</evidence>
<dbReference type="GeneID" id="82298244"/>
<evidence type="ECO:0000313" key="2">
    <source>
        <dbReference type="Proteomes" id="UP000256864"/>
    </source>
</evidence>
<name>A0A371NAA9_9EURY</name>
<dbReference type="EMBL" id="QREL01000004">
    <property type="protein sequence ID" value="REE24637.1"/>
    <property type="molecule type" value="Genomic_DNA"/>
</dbReference>